<dbReference type="AlphaFoldDB" id="A0A9P6Q8K6"/>
<protein>
    <submittedName>
        <fullName evidence="1">Uncharacterized protein</fullName>
    </submittedName>
</protein>
<proteinExistence type="predicted"/>
<organism evidence="1 2">
    <name type="scientific">Actinomortierella ambigua</name>
    <dbReference type="NCBI Taxonomy" id="1343610"/>
    <lineage>
        <taxon>Eukaryota</taxon>
        <taxon>Fungi</taxon>
        <taxon>Fungi incertae sedis</taxon>
        <taxon>Mucoromycota</taxon>
        <taxon>Mortierellomycotina</taxon>
        <taxon>Mortierellomycetes</taxon>
        <taxon>Mortierellales</taxon>
        <taxon>Mortierellaceae</taxon>
        <taxon>Actinomortierella</taxon>
    </lineage>
</organism>
<dbReference type="Proteomes" id="UP000807716">
    <property type="component" value="Unassembled WGS sequence"/>
</dbReference>
<accession>A0A9P6Q8K6</accession>
<dbReference type="OrthoDB" id="2412648at2759"/>
<evidence type="ECO:0000313" key="2">
    <source>
        <dbReference type="Proteomes" id="UP000807716"/>
    </source>
</evidence>
<evidence type="ECO:0000313" key="1">
    <source>
        <dbReference type="EMBL" id="KAG0260905.1"/>
    </source>
</evidence>
<comment type="caution">
    <text evidence="1">The sequence shown here is derived from an EMBL/GenBank/DDBJ whole genome shotgun (WGS) entry which is preliminary data.</text>
</comment>
<gene>
    <name evidence="1" type="ORF">DFQ27_003271</name>
</gene>
<sequence>SAGKFFFPMYDDVNENGPFFLESLSYNYERGTPKAITFMNKAGPCFATCPMPEQDLYRAQYPQKLAWYNANK</sequence>
<dbReference type="EMBL" id="JAAAJB010000234">
    <property type="protein sequence ID" value="KAG0260905.1"/>
    <property type="molecule type" value="Genomic_DNA"/>
</dbReference>
<keyword evidence="2" id="KW-1185">Reference proteome</keyword>
<reference evidence="1" key="1">
    <citation type="journal article" date="2020" name="Fungal Divers.">
        <title>Resolving the Mortierellaceae phylogeny through synthesis of multi-gene phylogenetics and phylogenomics.</title>
        <authorList>
            <person name="Vandepol N."/>
            <person name="Liber J."/>
            <person name="Desiro A."/>
            <person name="Na H."/>
            <person name="Kennedy M."/>
            <person name="Barry K."/>
            <person name="Grigoriev I.V."/>
            <person name="Miller A.N."/>
            <person name="O'Donnell K."/>
            <person name="Stajich J.E."/>
            <person name="Bonito G."/>
        </authorList>
    </citation>
    <scope>NUCLEOTIDE SEQUENCE</scope>
    <source>
        <strain evidence="1">BC1065</strain>
    </source>
</reference>
<feature type="non-terminal residue" evidence="1">
    <location>
        <position position="1"/>
    </location>
</feature>
<name>A0A9P6Q8K6_9FUNG</name>